<organism evidence="9 10">
    <name type="scientific">Thiothrix winogradskyi</name>
    <dbReference type="NCBI Taxonomy" id="96472"/>
    <lineage>
        <taxon>Bacteria</taxon>
        <taxon>Pseudomonadati</taxon>
        <taxon>Pseudomonadota</taxon>
        <taxon>Gammaproteobacteria</taxon>
        <taxon>Thiotrichales</taxon>
        <taxon>Thiotrichaceae</taxon>
        <taxon>Thiothrix</taxon>
    </lineage>
</organism>
<dbReference type="InterPro" id="IPR036097">
    <property type="entry name" value="HisK_dim/P_sf"/>
</dbReference>
<evidence type="ECO:0000256" key="4">
    <source>
        <dbReference type="ARBA" id="ARBA00022679"/>
    </source>
</evidence>
<dbReference type="SUPFAM" id="SSF47384">
    <property type="entry name" value="Homodimeric domain of signal transducing histidine kinase"/>
    <property type="match status" value="1"/>
</dbReference>
<proteinExistence type="predicted"/>
<evidence type="ECO:0000259" key="8">
    <source>
        <dbReference type="PROSITE" id="PS50109"/>
    </source>
</evidence>
<keyword evidence="7" id="KW-0812">Transmembrane</keyword>
<dbReference type="PANTHER" id="PTHR43711:SF1">
    <property type="entry name" value="HISTIDINE KINASE 1"/>
    <property type="match status" value="1"/>
</dbReference>
<evidence type="ECO:0000256" key="6">
    <source>
        <dbReference type="ARBA" id="ARBA00023012"/>
    </source>
</evidence>
<evidence type="ECO:0000313" key="10">
    <source>
        <dbReference type="Proteomes" id="UP001054801"/>
    </source>
</evidence>
<keyword evidence="3" id="KW-0597">Phosphoprotein</keyword>
<sequence>MQAFRQFWHPLRRRIQAVMALYLLIISVLVMTNLWATHYLGYLLERSDKSHQQLQALQRLHGDIHQHFSRQIAVLLQDKATPALSDSTQQIQARFQALVTISHQEAALVQTHDKAAEFAEIDHFQRMQHELNHLLRVANQPPVTSENNMHAKLQWFSGTVLALYQQNLQPLLDAALTDEQAELHTVKQTHRELQQYMHLIITVMVVMSVVAALTLVYLLTARTRSLQTSNAHLRQTDHNRRRFLEDVSHELRSPLTVMMGEADIALLNPQADNTLYRQTLDVILANSAYLQRRIQDLLAVARAENGVLRLQFAPVEWCKLLQDTVRTIQGFANSRQVVIQLALPDHAVTMTGDADWLRQLLMTLLDNAIKFTPAGGTITLSLQAETGKIALRIHDTGIGIAPENLPHLFERYYQANPNTQAHHGRGYGLGMGIARWIVEQHHGEVNVSSLPNVGTSIAIVF</sequence>
<keyword evidence="7" id="KW-0472">Membrane</keyword>
<dbReference type="InterPro" id="IPR004358">
    <property type="entry name" value="Sig_transdc_His_kin-like_C"/>
</dbReference>
<reference evidence="9" key="1">
    <citation type="journal article" date="2022" name="Microorganisms">
        <title>Two New Species of Filamentous Sulfur Bacteria of the Genus Thiothrix, Thiothrix winogradskyi sp. nov. and 'Candidatus Thiothrix sulfatifontis' sp. nov.</title>
        <authorList>
            <person name="Ravin N.V."/>
            <person name="Rossetti S."/>
            <person name="Beletsky A.V."/>
            <person name="Kadnikov V.V."/>
            <person name="Rudenko T.S."/>
            <person name="Smolyakov D.D."/>
            <person name="Moskvitina M.I."/>
            <person name="Gureeva M.V."/>
            <person name="Mardanov A.V."/>
            <person name="Grabovich M.Y."/>
        </authorList>
    </citation>
    <scope>NUCLEOTIDE SEQUENCE</scope>
    <source>
        <strain evidence="9">CT3</strain>
    </source>
</reference>
<dbReference type="InterPro" id="IPR036890">
    <property type="entry name" value="HATPase_C_sf"/>
</dbReference>
<comment type="catalytic activity">
    <reaction evidence="1">
        <text>ATP + protein L-histidine = ADP + protein N-phospho-L-histidine.</text>
        <dbReference type="EC" id="2.7.13.3"/>
    </reaction>
</comment>
<dbReference type="RefSeq" id="WP_236500778.1">
    <property type="nucleotide sequence ID" value="NZ_CP091244.1"/>
</dbReference>
<feature type="domain" description="Histidine kinase" evidence="8">
    <location>
        <begin position="246"/>
        <end position="461"/>
    </location>
</feature>
<name>A0ABY3T2P5_9GAMM</name>
<dbReference type="InterPro" id="IPR050736">
    <property type="entry name" value="Sensor_HK_Regulatory"/>
</dbReference>
<dbReference type="SUPFAM" id="SSF55874">
    <property type="entry name" value="ATPase domain of HSP90 chaperone/DNA topoisomerase II/histidine kinase"/>
    <property type="match status" value="1"/>
</dbReference>
<evidence type="ECO:0000256" key="3">
    <source>
        <dbReference type="ARBA" id="ARBA00022553"/>
    </source>
</evidence>
<dbReference type="PRINTS" id="PR00344">
    <property type="entry name" value="BCTRLSENSOR"/>
</dbReference>
<dbReference type="SMART" id="SM00388">
    <property type="entry name" value="HisKA"/>
    <property type="match status" value="1"/>
</dbReference>
<evidence type="ECO:0000256" key="1">
    <source>
        <dbReference type="ARBA" id="ARBA00000085"/>
    </source>
</evidence>
<dbReference type="InterPro" id="IPR005467">
    <property type="entry name" value="His_kinase_dom"/>
</dbReference>
<dbReference type="PROSITE" id="PS50109">
    <property type="entry name" value="HIS_KIN"/>
    <property type="match status" value="1"/>
</dbReference>
<dbReference type="InterPro" id="IPR003661">
    <property type="entry name" value="HisK_dim/P_dom"/>
</dbReference>
<gene>
    <name evidence="9" type="ORF">L2Y54_05435</name>
</gene>
<evidence type="ECO:0000256" key="5">
    <source>
        <dbReference type="ARBA" id="ARBA00022777"/>
    </source>
</evidence>
<keyword evidence="4" id="KW-0808">Transferase</keyword>
<dbReference type="Proteomes" id="UP001054801">
    <property type="component" value="Chromosome"/>
</dbReference>
<keyword evidence="10" id="KW-1185">Reference proteome</keyword>
<dbReference type="GO" id="GO:0016301">
    <property type="term" value="F:kinase activity"/>
    <property type="evidence" value="ECO:0007669"/>
    <property type="project" value="UniProtKB-KW"/>
</dbReference>
<dbReference type="EMBL" id="CP091244">
    <property type="protein sequence ID" value="UJS25484.1"/>
    <property type="molecule type" value="Genomic_DNA"/>
</dbReference>
<feature type="transmembrane region" description="Helical" evidence="7">
    <location>
        <begin position="21"/>
        <end position="44"/>
    </location>
</feature>
<dbReference type="Gene3D" id="1.10.287.130">
    <property type="match status" value="1"/>
</dbReference>
<keyword evidence="5 9" id="KW-0418">Kinase</keyword>
<evidence type="ECO:0000313" key="9">
    <source>
        <dbReference type="EMBL" id="UJS25484.1"/>
    </source>
</evidence>
<accession>A0ABY3T2P5</accession>
<dbReference type="Gene3D" id="3.30.565.10">
    <property type="entry name" value="Histidine kinase-like ATPase, C-terminal domain"/>
    <property type="match status" value="1"/>
</dbReference>
<evidence type="ECO:0000256" key="2">
    <source>
        <dbReference type="ARBA" id="ARBA00012438"/>
    </source>
</evidence>
<feature type="transmembrane region" description="Helical" evidence="7">
    <location>
        <begin position="196"/>
        <end position="219"/>
    </location>
</feature>
<dbReference type="SMART" id="SM00387">
    <property type="entry name" value="HATPase_c"/>
    <property type="match status" value="1"/>
</dbReference>
<evidence type="ECO:0000256" key="7">
    <source>
        <dbReference type="SAM" id="Phobius"/>
    </source>
</evidence>
<dbReference type="Pfam" id="PF02518">
    <property type="entry name" value="HATPase_c"/>
    <property type="match status" value="1"/>
</dbReference>
<dbReference type="CDD" id="cd00082">
    <property type="entry name" value="HisKA"/>
    <property type="match status" value="1"/>
</dbReference>
<keyword evidence="6" id="KW-0902">Two-component regulatory system</keyword>
<protein>
    <recommendedName>
        <fullName evidence="2">histidine kinase</fullName>
        <ecNumber evidence="2">2.7.13.3</ecNumber>
    </recommendedName>
</protein>
<dbReference type="EC" id="2.7.13.3" evidence="2"/>
<keyword evidence="7" id="KW-1133">Transmembrane helix</keyword>
<dbReference type="InterPro" id="IPR003594">
    <property type="entry name" value="HATPase_dom"/>
</dbReference>
<dbReference type="PANTHER" id="PTHR43711">
    <property type="entry name" value="TWO-COMPONENT HISTIDINE KINASE"/>
    <property type="match status" value="1"/>
</dbReference>
<dbReference type="Pfam" id="PF00512">
    <property type="entry name" value="HisKA"/>
    <property type="match status" value="1"/>
</dbReference>